<sequence length="1048" mass="113525">MGSICNAAAEPLVDGVSFAMTRREPGAVAARYLRPHPEPTALPDATTSPAPDTAPPHRGRLRPALLGAALLLLVALGTGLGGWWAASASRAAIVAASSHVLNAEALLSALKDVETGQRGFVLVGDAAYLAPYHDGRAKVEALLKALEGSAIPPAPGATEGELTAGSLRRLAEAKLAWTARVLEVQRERGRDAALRMVATREGKELMDTARTEVARVQQAARDRLGRLMVSNEQRSTWLTVLSLVSALSACLLLALYARNRRRAERRATALLDGVMAHAPVGLGFLDRALRLDHANKALAMLDERVLGAHGGRLPEAVREQVEPRLRLVLEGGQAQSDIEVMLRPDGPDRPARHLMMSFFPLGNRGEQAALEGVGLAATDVTARRRMEERIRRSEARMRMIIDSVPQLAWMTDAEGAVQWYNRRWYEYAGGTPEEMRGSGWQALLHPDHAETVIQRFGEAVAAGEAWEDTFPLRGADGRFRWFLSRALPLRDAPDAELPEGRLIGWFGTNTDITEMREAEESMALAKAAAEEANRAKSQFIANMSHELRTPLSAVIGYSEMLEEEAEDLEGAESFREDLAKIHSNARHLLSLINDVLDLSKIEAGKMEVQAEDFDAAALLREVAGTVDALVQRKANTLAVEIDPELPPMHSDPVKLRQCLFNLLGNAAKFTEKGRVTLSAAPVADRPGWIAFRVTDTGIGMTREQLEKLFQRFTQADSSTTRRFGGTGLGLAITKAFVTMLGGHVDVESEAGEGTCFTLLLPADLREVRTEEGEAAVQAGEASLAAEEQGGAGLVLVVDDDVATRDLLARFLRREGFAVRTAADGKTGLAMARRLRPAAILLDVMMPRLDGWAVLSALKADPDLAETPVVMVTVVQERGLAFSLGAADYLNKPVEWGRLKQVLDRFRMQPASTTALVIESDTEQRAELRRLLEREGWTVEEAGNAAGAAQRMASPPLPDLLLVEVQGNGAGDGFALIQELRRRPEGRSLPIIALTGSGVDEAELRRLRATVHELTPGEEGISGELVQELRRIAAGSPRLTNATTEGGTR</sequence>
<dbReference type="CDD" id="cd00082">
    <property type="entry name" value="HisKA"/>
    <property type="match status" value="1"/>
</dbReference>
<dbReference type="Pfam" id="PF00072">
    <property type="entry name" value="Response_reg"/>
    <property type="match status" value="2"/>
</dbReference>
<feature type="domain" description="Response regulatory" evidence="16">
    <location>
        <begin position="793"/>
        <end position="906"/>
    </location>
</feature>
<dbReference type="InterPro" id="IPR003594">
    <property type="entry name" value="HATPase_dom"/>
</dbReference>
<accession>A0A845BG12</accession>
<evidence type="ECO:0000256" key="3">
    <source>
        <dbReference type="ARBA" id="ARBA00012438"/>
    </source>
</evidence>
<keyword evidence="4 12" id="KW-0597">Phosphoprotein</keyword>
<dbReference type="InterPro" id="IPR035965">
    <property type="entry name" value="PAS-like_dom_sf"/>
</dbReference>
<dbReference type="InterPro" id="IPR007891">
    <property type="entry name" value="CHASE3"/>
</dbReference>
<evidence type="ECO:0000256" key="10">
    <source>
        <dbReference type="ARBA" id="ARBA00023136"/>
    </source>
</evidence>
<dbReference type="SUPFAM" id="SSF52172">
    <property type="entry name" value="CheY-like"/>
    <property type="match status" value="2"/>
</dbReference>
<dbReference type="Gene3D" id="3.30.450.20">
    <property type="entry name" value="PAS domain"/>
    <property type="match status" value="2"/>
</dbReference>
<dbReference type="InterPro" id="IPR001789">
    <property type="entry name" value="Sig_transdc_resp-reg_receiver"/>
</dbReference>
<comment type="catalytic activity">
    <reaction evidence="1">
        <text>ATP + protein L-histidine = ADP + protein N-phospho-L-histidine.</text>
        <dbReference type="EC" id="2.7.13.3"/>
    </reaction>
</comment>
<dbReference type="GO" id="GO:0005886">
    <property type="term" value="C:plasma membrane"/>
    <property type="evidence" value="ECO:0007669"/>
    <property type="project" value="TreeGrafter"/>
</dbReference>
<evidence type="ECO:0000259" key="17">
    <source>
        <dbReference type="PROSITE" id="PS50112"/>
    </source>
</evidence>
<comment type="subcellular location">
    <subcellularLocation>
        <location evidence="2">Membrane</location>
    </subcellularLocation>
</comment>
<evidence type="ECO:0000256" key="13">
    <source>
        <dbReference type="SAM" id="MobiDB-lite"/>
    </source>
</evidence>
<dbReference type="EMBL" id="SNVJ01000017">
    <property type="protein sequence ID" value="MXP65020.1"/>
    <property type="molecule type" value="Genomic_DNA"/>
</dbReference>
<keyword evidence="14" id="KW-0812">Transmembrane</keyword>
<dbReference type="InterPro" id="IPR005467">
    <property type="entry name" value="His_kinase_dom"/>
</dbReference>
<evidence type="ECO:0000256" key="8">
    <source>
        <dbReference type="ARBA" id="ARBA00022840"/>
    </source>
</evidence>
<keyword evidence="7" id="KW-0418">Kinase</keyword>
<dbReference type="InterPro" id="IPR036097">
    <property type="entry name" value="HisK_dim/P_sf"/>
</dbReference>
<reference evidence="19 20" key="1">
    <citation type="submission" date="2019-03" db="EMBL/GenBank/DDBJ databases">
        <title>Roseomonas sp. a novel Roseomonas species isolated from Sea whip Gorgonian.</title>
        <authorList>
            <person name="Li F."/>
            <person name="Pan X."/>
            <person name="Huang S."/>
            <person name="Li Z."/>
            <person name="Meng B."/>
        </authorList>
    </citation>
    <scope>NUCLEOTIDE SEQUENCE [LARGE SCALE GENOMIC DNA]</scope>
    <source>
        <strain evidence="19 20">M0104</strain>
    </source>
</reference>
<dbReference type="CDD" id="cd00156">
    <property type="entry name" value="REC"/>
    <property type="match status" value="1"/>
</dbReference>
<feature type="domain" description="PAS" evidence="17">
    <location>
        <begin position="393"/>
        <end position="463"/>
    </location>
</feature>
<organism evidence="19 20">
    <name type="scientific">Teichococcus coralli</name>
    <dbReference type="NCBI Taxonomy" id="2545983"/>
    <lineage>
        <taxon>Bacteria</taxon>
        <taxon>Pseudomonadati</taxon>
        <taxon>Pseudomonadota</taxon>
        <taxon>Alphaproteobacteria</taxon>
        <taxon>Acetobacterales</taxon>
        <taxon>Roseomonadaceae</taxon>
        <taxon>Roseomonas</taxon>
    </lineage>
</organism>
<dbReference type="Pfam" id="PF05227">
    <property type="entry name" value="CHASE3"/>
    <property type="match status" value="1"/>
</dbReference>
<comment type="caution">
    <text evidence="12">Lacks conserved residue(s) required for the propagation of feature annotation.</text>
</comment>
<dbReference type="SMART" id="SM00388">
    <property type="entry name" value="HisKA"/>
    <property type="match status" value="1"/>
</dbReference>
<dbReference type="Gene3D" id="1.10.287.130">
    <property type="match status" value="1"/>
</dbReference>
<dbReference type="InterPro" id="IPR011006">
    <property type="entry name" value="CheY-like_superfamily"/>
</dbReference>
<gene>
    <name evidence="19" type="ORF">E0493_16865</name>
</gene>
<feature type="domain" description="PAC" evidence="18">
    <location>
        <begin position="466"/>
        <end position="524"/>
    </location>
</feature>
<dbReference type="Pfam" id="PF00512">
    <property type="entry name" value="HisKA"/>
    <property type="match status" value="1"/>
</dbReference>
<dbReference type="InterPro" id="IPR013656">
    <property type="entry name" value="PAS_4"/>
</dbReference>
<feature type="region of interest" description="Disordered" evidence="13">
    <location>
        <begin position="36"/>
        <end position="58"/>
    </location>
</feature>
<dbReference type="SMART" id="SM00091">
    <property type="entry name" value="PAS"/>
    <property type="match status" value="1"/>
</dbReference>
<evidence type="ECO:0000256" key="4">
    <source>
        <dbReference type="ARBA" id="ARBA00022553"/>
    </source>
</evidence>
<evidence type="ECO:0000256" key="2">
    <source>
        <dbReference type="ARBA" id="ARBA00004370"/>
    </source>
</evidence>
<keyword evidence="10 14" id="KW-0472">Membrane</keyword>
<dbReference type="Gene3D" id="3.40.50.2300">
    <property type="match status" value="2"/>
</dbReference>
<evidence type="ECO:0000259" key="16">
    <source>
        <dbReference type="PROSITE" id="PS50110"/>
    </source>
</evidence>
<dbReference type="FunFam" id="3.30.565.10:FF:000010">
    <property type="entry name" value="Sensor histidine kinase RcsC"/>
    <property type="match status" value="1"/>
</dbReference>
<dbReference type="FunFam" id="3.30.450.20:FF:000099">
    <property type="entry name" value="Sensory box sensor histidine kinase"/>
    <property type="match status" value="1"/>
</dbReference>
<dbReference type="PROSITE" id="PS50110">
    <property type="entry name" value="RESPONSE_REGULATORY"/>
    <property type="match status" value="2"/>
</dbReference>
<dbReference type="CDD" id="cd17574">
    <property type="entry name" value="REC_OmpR"/>
    <property type="match status" value="1"/>
</dbReference>
<keyword evidence="20" id="KW-1185">Reference proteome</keyword>
<dbReference type="InterPro" id="IPR003661">
    <property type="entry name" value="HisK_dim/P_dom"/>
</dbReference>
<keyword evidence="11" id="KW-0131">Cell cycle</keyword>
<dbReference type="SMART" id="SM00387">
    <property type="entry name" value="HATPase_c"/>
    <property type="match status" value="1"/>
</dbReference>
<dbReference type="SMART" id="SM00448">
    <property type="entry name" value="REC"/>
    <property type="match status" value="2"/>
</dbReference>
<feature type="domain" description="Histidine kinase" evidence="15">
    <location>
        <begin position="542"/>
        <end position="764"/>
    </location>
</feature>
<dbReference type="PANTHER" id="PTHR43047:SF72">
    <property type="entry name" value="OSMOSENSING HISTIDINE PROTEIN KINASE SLN1"/>
    <property type="match status" value="1"/>
</dbReference>
<dbReference type="CDD" id="cd16922">
    <property type="entry name" value="HATPase_EvgS-ArcB-TorS-like"/>
    <property type="match status" value="1"/>
</dbReference>
<dbReference type="Pfam" id="PF02518">
    <property type="entry name" value="HATPase_c"/>
    <property type="match status" value="1"/>
</dbReference>
<dbReference type="GO" id="GO:0000155">
    <property type="term" value="F:phosphorelay sensor kinase activity"/>
    <property type="evidence" value="ECO:0007669"/>
    <property type="project" value="InterPro"/>
</dbReference>
<dbReference type="AlphaFoldDB" id="A0A845BG12"/>
<dbReference type="Pfam" id="PF08448">
    <property type="entry name" value="PAS_4"/>
    <property type="match status" value="2"/>
</dbReference>
<evidence type="ECO:0000259" key="18">
    <source>
        <dbReference type="PROSITE" id="PS50113"/>
    </source>
</evidence>
<comment type="caution">
    <text evidence="19">The sequence shown here is derived from an EMBL/GenBank/DDBJ whole genome shotgun (WGS) entry which is preliminary data.</text>
</comment>
<evidence type="ECO:0000313" key="19">
    <source>
        <dbReference type="EMBL" id="MXP65020.1"/>
    </source>
</evidence>
<dbReference type="PANTHER" id="PTHR43047">
    <property type="entry name" value="TWO-COMPONENT HISTIDINE PROTEIN KINASE"/>
    <property type="match status" value="1"/>
</dbReference>
<evidence type="ECO:0000256" key="1">
    <source>
        <dbReference type="ARBA" id="ARBA00000085"/>
    </source>
</evidence>
<dbReference type="PROSITE" id="PS50109">
    <property type="entry name" value="HIS_KIN"/>
    <property type="match status" value="1"/>
</dbReference>
<dbReference type="PRINTS" id="PR00344">
    <property type="entry name" value="BCTRLSENSOR"/>
</dbReference>
<feature type="compositionally biased region" description="Low complexity" evidence="13">
    <location>
        <begin position="39"/>
        <end position="51"/>
    </location>
</feature>
<dbReference type="InterPro" id="IPR000014">
    <property type="entry name" value="PAS"/>
</dbReference>
<keyword evidence="14" id="KW-1133">Transmembrane helix</keyword>
<dbReference type="FunFam" id="1.10.287.130:FF:000038">
    <property type="entry name" value="Sensory transduction histidine kinase"/>
    <property type="match status" value="1"/>
</dbReference>
<keyword evidence="9" id="KW-0902">Two-component regulatory system</keyword>
<dbReference type="Proteomes" id="UP000460715">
    <property type="component" value="Unassembled WGS sequence"/>
</dbReference>
<dbReference type="PROSITE" id="PS50112">
    <property type="entry name" value="PAS"/>
    <property type="match status" value="1"/>
</dbReference>
<feature type="transmembrane region" description="Helical" evidence="14">
    <location>
        <begin position="64"/>
        <end position="86"/>
    </location>
</feature>
<evidence type="ECO:0000313" key="20">
    <source>
        <dbReference type="Proteomes" id="UP000460715"/>
    </source>
</evidence>
<dbReference type="SUPFAM" id="SSF55785">
    <property type="entry name" value="PYP-like sensor domain (PAS domain)"/>
    <property type="match status" value="2"/>
</dbReference>
<dbReference type="PROSITE" id="PS50113">
    <property type="entry name" value="PAC"/>
    <property type="match status" value="1"/>
</dbReference>
<dbReference type="InterPro" id="IPR000700">
    <property type="entry name" value="PAS-assoc_C"/>
</dbReference>
<dbReference type="NCBIfam" id="TIGR00229">
    <property type="entry name" value="sensory_box"/>
    <property type="match status" value="1"/>
</dbReference>
<feature type="domain" description="Response regulatory" evidence="16">
    <location>
        <begin position="913"/>
        <end position="1029"/>
    </location>
</feature>
<evidence type="ECO:0000256" key="14">
    <source>
        <dbReference type="SAM" id="Phobius"/>
    </source>
</evidence>
<proteinExistence type="predicted"/>
<evidence type="ECO:0000256" key="6">
    <source>
        <dbReference type="ARBA" id="ARBA00022741"/>
    </source>
</evidence>
<evidence type="ECO:0000256" key="12">
    <source>
        <dbReference type="PROSITE-ProRule" id="PRU00169"/>
    </source>
</evidence>
<evidence type="ECO:0000256" key="9">
    <source>
        <dbReference type="ARBA" id="ARBA00023012"/>
    </source>
</evidence>
<dbReference type="CDD" id="cd00130">
    <property type="entry name" value="PAS"/>
    <property type="match status" value="1"/>
</dbReference>
<dbReference type="GO" id="GO:0009927">
    <property type="term" value="F:histidine phosphotransfer kinase activity"/>
    <property type="evidence" value="ECO:0007669"/>
    <property type="project" value="TreeGrafter"/>
</dbReference>
<dbReference type="InterPro" id="IPR036890">
    <property type="entry name" value="HATPase_C_sf"/>
</dbReference>
<dbReference type="CDD" id="cd19410">
    <property type="entry name" value="HK9-like_sensor"/>
    <property type="match status" value="1"/>
</dbReference>
<name>A0A845BG12_9PROT</name>
<dbReference type="GO" id="GO:0005524">
    <property type="term" value="F:ATP binding"/>
    <property type="evidence" value="ECO:0007669"/>
    <property type="project" value="UniProtKB-KW"/>
</dbReference>
<evidence type="ECO:0000259" key="15">
    <source>
        <dbReference type="PROSITE" id="PS50109"/>
    </source>
</evidence>
<dbReference type="SUPFAM" id="SSF55874">
    <property type="entry name" value="ATPase domain of HSP90 chaperone/DNA topoisomerase II/histidine kinase"/>
    <property type="match status" value="1"/>
</dbReference>
<dbReference type="EC" id="2.7.13.3" evidence="3"/>
<evidence type="ECO:0000256" key="5">
    <source>
        <dbReference type="ARBA" id="ARBA00022679"/>
    </source>
</evidence>
<dbReference type="InterPro" id="IPR004358">
    <property type="entry name" value="Sig_transdc_His_kin-like_C"/>
</dbReference>
<feature type="modified residue" description="4-aspartylphosphate" evidence="12">
    <location>
        <position position="842"/>
    </location>
</feature>
<keyword evidence="5" id="KW-0808">Transferase</keyword>
<evidence type="ECO:0000256" key="11">
    <source>
        <dbReference type="ARBA" id="ARBA00023306"/>
    </source>
</evidence>
<protein>
    <recommendedName>
        <fullName evidence="3">histidine kinase</fullName>
        <ecNumber evidence="3">2.7.13.3</ecNumber>
    </recommendedName>
</protein>
<dbReference type="Gene3D" id="3.30.565.10">
    <property type="entry name" value="Histidine kinase-like ATPase, C-terminal domain"/>
    <property type="match status" value="1"/>
</dbReference>
<keyword evidence="6" id="KW-0547">Nucleotide-binding</keyword>
<keyword evidence="8" id="KW-0067">ATP-binding</keyword>
<dbReference type="SUPFAM" id="SSF47384">
    <property type="entry name" value="Homodimeric domain of signal transducing histidine kinase"/>
    <property type="match status" value="1"/>
</dbReference>
<feature type="transmembrane region" description="Helical" evidence="14">
    <location>
        <begin position="237"/>
        <end position="257"/>
    </location>
</feature>
<evidence type="ECO:0000256" key="7">
    <source>
        <dbReference type="ARBA" id="ARBA00022777"/>
    </source>
</evidence>